<keyword evidence="3" id="KW-0408">Iron</keyword>
<evidence type="ECO:0000256" key="4">
    <source>
        <dbReference type="ARBA" id="ARBA00023014"/>
    </source>
</evidence>
<dbReference type="Gene3D" id="3.40.5.90">
    <property type="entry name" value="CDGSH iron-sulfur domain, mitoNEET-type"/>
    <property type="match status" value="1"/>
</dbReference>
<keyword evidence="1" id="KW-0001">2Fe-2S</keyword>
<evidence type="ECO:0000313" key="7">
    <source>
        <dbReference type="Proteomes" id="UP001595953"/>
    </source>
</evidence>
<evidence type="ECO:0000259" key="5">
    <source>
        <dbReference type="SMART" id="SM00704"/>
    </source>
</evidence>
<evidence type="ECO:0000256" key="3">
    <source>
        <dbReference type="ARBA" id="ARBA00023004"/>
    </source>
</evidence>
<dbReference type="Pfam" id="PF06902">
    <property type="entry name" value="Fer4_19"/>
    <property type="match status" value="1"/>
</dbReference>
<protein>
    <submittedName>
        <fullName evidence="6">(4Fe-4S)-binding protein</fullName>
    </submittedName>
</protein>
<keyword evidence="7" id="KW-1185">Reference proteome</keyword>
<gene>
    <name evidence="6" type="ORF">ACFO5O_14060</name>
</gene>
<sequence>MSKEKEYSNGEVTVVWKPEICIHSAICAKGLPKVFQPRERPWIKIDAASTQAIVEQVKACPSGALSYYMNDTEDKSSEALETKVEVLNNGPLLVYGTLKITHKDGSKEVKNKTTAFCRCGASNNKPYCDGTHVKNDFKG</sequence>
<feature type="domain" description="Iron-binding zinc finger CDGSH type" evidence="5">
    <location>
        <begin position="104"/>
        <end position="138"/>
    </location>
</feature>
<proteinExistence type="predicted"/>
<dbReference type="RefSeq" id="WP_387964847.1">
    <property type="nucleotide sequence ID" value="NZ_JBHSGP010000014.1"/>
</dbReference>
<comment type="caution">
    <text evidence="6">The sequence shown here is derived from an EMBL/GenBank/DDBJ whole genome shotgun (WGS) entry which is preliminary data.</text>
</comment>
<name>A0ABV9N6H0_9FLAO</name>
<dbReference type="InterPro" id="IPR042216">
    <property type="entry name" value="MitoNEET_CISD"/>
</dbReference>
<evidence type="ECO:0000256" key="2">
    <source>
        <dbReference type="ARBA" id="ARBA00022723"/>
    </source>
</evidence>
<dbReference type="SMART" id="SM00704">
    <property type="entry name" value="ZnF_CDGSH"/>
    <property type="match status" value="1"/>
</dbReference>
<dbReference type="Pfam" id="PF09360">
    <property type="entry name" value="zf-CDGSH"/>
    <property type="match status" value="1"/>
</dbReference>
<dbReference type="InterPro" id="IPR018967">
    <property type="entry name" value="FeS-contain_CDGSH-typ"/>
</dbReference>
<dbReference type="EMBL" id="JBHSGP010000014">
    <property type="protein sequence ID" value="MFC4723456.1"/>
    <property type="molecule type" value="Genomic_DNA"/>
</dbReference>
<evidence type="ECO:0000313" key="6">
    <source>
        <dbReference type="EMBL" id="MFC4723456.1"/>
    </source>
</evidence>
<accession>A0ABV9N6H0</accession>
<keyword evidence="4" id="KW-0411">Iron-sulfur</keyword>
<keyword evidence="2" id="KW-0479">Metal-binding</keyword>
<dbReference type="InterPro" id="IPR010693">
    <property type="entry name" value="Divergent_4Fe-4S_mono-cluster"/>
</dbReference>
<reference evidence="7" key="1">
    <citation type="journal article" date="2019" name="Int. J. Syst. Evol. Microbiol.">
        <title>The Global Catalogue of Microorganisms (GCM) 10K type strain sequencing project: providing services to taxonomists for standard genome sequencing and annotation.</title>
        <authorList>
            <consortium name="The Broad Institute Genomics Platform"/>
            <consortium name="The Broad Institute Genome Sequencing Center for Infectious Disease"/>
            <person name="Wu L."/>
            <person name="Ma J."/>
        </authorList>
    </citation>
    <scope>NUCLEOTIDE SEQUENCE [LARGE SCALE GENOMIC DNA]</scope>
    <source>
        <strain evidence="7">CCUG 63682</strain>
    </source>
</reference>
<organism evidence="6 7">
    <name type="scientific">Geojedonia litorea</name>
    <dbReference type="NCBI Taxonomy" id="1268269"/>
    <lineage>
        <taxon>Bacteria</taxon>
        <taxon>Pseudomonadati</taxon>
        <taxon>Bacteroidota</taxon>
        <taxon>Flavobacteriia</taxon>
        <taxon>Flavobacteriales</taxon>
        <taxon>Flavobacteriaceae</taxon>
        <taxon>Geojedonia</taxon>
    </lineage>
</organism>
<dbReference type="Proteomes" id="UP001595953">
    <property type="component" value="Unassembled WGS sequence"/>
</dbReference>
<evidence type="ECO:0000256" key="1">
    <source>
        <dbReference type="ARBA" id="ARBA00022714"/>
    </source>
</evidence>